<dbReference type="KEGG" id="aja:AJAP_28580"/>
<dbReference type="CDD" id="cd06170">
    <property type="entry name" value="LuxR_C_like"/>
    <property type="match status" value="1"/>
</dbReference>
<dbReference type="GO" id="GO:0003677">
    <property type="term" value="F:DNA binding"/>
    <property type="evidence" value="ECO:0007669"/>
    <property type="project" value="InterPro"/>
</dbReference>
<dbReference type="eggNOG" id="COG3903">
    <property type="taxonomic scope" value="Bacteria"/>
</dbReference>
<dbReference type="SMART" id="SM00382">
    <property type="entry name" value="AAA"/>
    <property type="match status" value="1"/>
</dbReference>
<dbReference type="SMART" id="SM00421">
    <property type="entry name" value="HTH_LUXR"/>
    <property type="match status" value="1"/>
</dbReference>
<dbReference type="AlphaFoldDB" id="A0A075V1S7"/>
<evidence type="ECO:0000313" key="2">
    <source>
        <dbReference type="EMBL" id="AIG78554.1"/>
    </source>
</evidence>
<dbReference type="InterPro" id="IPR036388">
    <property type="entry name" value="WH-like_DNA-bd_sf"/>
</dbReference>
<dbReference type="InterPro" id="IPR011990">
    <property type="entry name" value="TPR-like_helical_dom_sf"/>
</dbReference>
<evidence type="ECO:0000313" key="3">
    <source>
        <dbReference type="Proteomes" id="UP000028492"/>
    </source>
</evidence>
<name>A0A075V1S7_9PSEU</name>
<dbReference type="eggNOG" id="COG2909">
    <property type="taxonomic scope" value="Bacteria"/>
</dbReference>
<protein>
    <recommendedName>
        <fullName evidence="1">HTH luxR-type domain-containing protein</fullName>
    </recommendedName>
</protein>
<dbReference type="GO" id="GO:0006355">
    <property type="term" value="P:regulation of DNA-templated transcription"/>
    <property type="evidence" value="ECO:0007669"/>
    <property type="project" value="InterPro"/>
</dbReference>
<dbReference type="InterPro" id="IPR049945">
    <property type="entry name" value="AAA_22"/>
</dbReference>
<dbReference type="CDD" id="cd00009">
    <property type="entry name" value="AAA"/>
    <property type="match status" value="1"/>
</dbReference>
<proteinExistence type="predicted"/>
<keyword evidence="3" id="KW-1185">Reference proteome</keyword>
<gene>
    <name evidence="2" type="ORF">AJAP_28580</name>
</gene>
<dbReference type="SUPFAM" id="SSF46894">
    <property type="entry name" value="C-terminal effector domain of the bipartite response regulators"/>
    <property type="match status" value="1"/>
</dbReference>
<sequence length="771" mass="83835">MSAVVQPGGARGVPVAVTAHVGRDREVAELRALSKAKRLVNVVGPPGVGKTRLAARVATELAGELADGVVFVELAELRDAALLANTITVALGPAGQARSEEQVLIDYLRDRQVMLVLDNCEHLIDECADLAAAMVRDCPRVIVLATSRQSLGVVGEHLYPLPPLAVPEPDSLRSPAGLRGFDAVALFVDRATSVVPSFEITEDNYHDVARVIRRLDGIPLAIELAAVRLRSLSVRQLAERLTRRLPLLTGAARTASSRHRSLHGTLDWSFALCTPDERLVWARAGVFSGSFDLTAAEQVCGGDGLAPDALLDAIIGLVDKSVLIPRQHAGDIRYRMLGVLREYGREQLSAGEVLRLGRRHRDCYASRSARLREARGTTDAVPSCHRMRPDHPNLRVALEYCLTTPGEADAGLAIVNDLNLYWQLWRLRAEARTWLDRLLRKASPDTPLSGLALIHDANYSLFEGDLARCTELLAEADGVVTRTNEGSLLSRAKVSAGLLAEYQGEPDRAAGIFAELVTEFRATGDRPRELVSYYHHGWCTGFSGDPDGARVILRDGLALSREYGDLNARRFLLEALTMIEAEYGDAATAVHCLRDMLTAAGDAGIELLDGEALATVGWVADSQGHHARAATLYGITEAANRKAGYALHKSAMIEERHVRHVQRTREALGDDKFEACFTAGAAMSEADSIRYVFGTPQALRPPPGADRLTSREWEITGLIRQGMTNREIAEHLVISTRTAEAHVAHILAKLGLSRRSQVAVWAVRQDTTDPA</sequence>
<dbReference type="EMBL" id="CP008953">
    <property type="protein sequence ID" value="AIG78554.1"/>
    <property type="molecule type" value="Genomic_DNA"/>
</dbReference>
<dbReference type="HOGENOM" id="CLU_004665_5_3_11"/>
<dbReference type="Proteomes" id="UP000028492">
    <property type="component" value="Chromosome"/>
</dbReference>
<dbReference type="PANTHER" id="PTHR47691:SF3">
    <property type="entry name" value="HTH-TYPE TRANSCRIPTIONAL REGULATOR RV0890C-RELATED"/>
    <property type="match status" value="1"/>
</dbReference>
<dbReference type="PROSITE" id="PS50043">
    <property type="entry name" value="HTH_LUXR_2"/>
    <property type="match status" value="1"/>
</dbReference>
<accession>A0A075V1S7</accession>
<dbReference type="Gene3D" id="1.25.40.10">
    <property type="entry name" value="Tetratricopeptide repeat domain"/>
    <property type="match status" value="1"/>
</dbReference>
<dbReference type="InterPro" id="IPR003593">
    <property type="entry name" value="AAA+_ATPase"/>
</dbReference>
<dbReference type="InterPro" id="IPR027417">
    <property type="entry name" value="P-loop_NTPase"/>
</dbReference>
<dbReference type="SUPFAM" id="SSF48452">
    <property type="entry name" value="TPR-like"/>
    <property type="match status" value="1"/>
</dbReference>
<dbReference type="InterPro" id="IPR000792">
    <property type="entry name" value="Tscrpt_reg_LuxR_C"/>
</dbReference>
<dbReference type="Pfam" id="PF13401">
    <property type="entry name" value="AAA_22"/>
    <property type="match status" value="1"/>
</dbReference>
<dbReference type="STRING" id="208439.AJAP_28580"/>
<dbReference type="Gene3D" id="3.40.50.300">
    <property type="entry name" value="P-loop containing nucleotide triphosphate hydrolases"/>
    <property type="match status" value="1"/>
</dbReference>
<dbReference type="Pfam" id="PF00196">
    <property type="entry name" value="GerE"/>
    <property type="match status" value="1"/>
</dbReference>
<dbReference type="Gene3D" id="1.10.10.10">
    <property type="entry name" value="Winged helix-like DNA-binding domain superfamily/Winged helix DNA-binding domain"/>
    <property type="match status" value="1"/>
</dbReference>
<feature type="domain" description="HTH luxR-type" evidence="1">
    <location>
        <begin position="701"/>
        <end position="766"/>
    </location>
</feature>
<dbReference type="PANTHER" id="PTHR47691">
    <property type="entry name" value="REGULATOR-RELATED"/>
    <property type="match status" value="1"/>
</dbReference>
<dbReference type="GO" id="GO:0016887">
    <property type="term" value="F:ATP hydrolysis activity"/>
    <property type="evidence" value="ECO:0007669"/>
    <property type="project" value="InterPro"/>
</dbReference>
<dbReference type="PRINTS" id="PR00364">
    <property type="entry name" value="DISEASERSIST"/>
</dbReference>
<dbReference type="PRINTS" id="PR00038">
    <property type="entry name" value="HTHLUXR"/>
</dbReference>
<dbReference type="SUPFAM" id="SSF52540">
    <property type="entry name" value="P-loop containing nucleoside triphosphate hydrolases"/>
    <property type="match status" value="1"/>
</dbReference>
<dbReference type="InterPro" id="IPR016032">
    <property type="entry name" value="Sig_transdc_resp-reg_C-effctor"/>
</dbReference>
<reference evidence="2 3" key="1">
    <citation type="journal article" date="2014" name="J. Biotechnol.">
        <title>Complete genome sequence of the actinobacterium Amycolatopsis japonica MG417-CF17(T) (=DSM 44213T) producing (S,S)-N,N'-ethylenediaminedisuccinic acid.</title>
        <authorList>
            <person name="Stegmann E."/>
            <person name="Albersmeier A."/>
            <person name="Spohn M."/>
            <person name="Gert H."/>
            <person name="Weber T."/>
            <person name="Wohlleben W."/>
            <person name="Kalinowski J."/>
            <person name="Ruckert C."/>
        </authorList>
    </citation>
    <scope>NUCLEOTIDE SEQUENCE [LARGE SCALE GENOMIC DNA]</scope>
    <source>
        <strain evidence="3">MG417-CF17 (DSM 44213)</strain>
    </source>
</reference>
<evidence type="ECO:0000259" key="1">
    <source>
        <dbReference type="PROSITE" id="PS50043"/>
    </source>
</evidence>
<dbReference type="RefSeq" id="WP_038516877.1">
    <property type="nucleotide sequence ID" value="NZ_CP008953.1"/>
</dbReference>
<organism evidence="2 3">
    <name type="scientific">Amycolatopsis japonica</name>
    <dbReference type="NCBI Taxonomy" id="208439"/>
    <lineage>
        <taxon>Bacteria</taxon>
        <taxon>Bacillati</taxon>
        <taxon>Actinomycetota</taxon>
        <taxon>Actinomycetes</taxon>
        <taxon>Pseudonocardiales</taxon>
        <taxon>Pseudonocardiaceae</taxon>
        <taxon>Amycolatopsis</taxon>
        <taxon>Amycolatopsis japonica group</taxon>
    </lineage>
</organism>